<evidence type="ECO:0000313" key="1">
    <source>
        <dbReference type="EMBL" id="QOQ88196.1"/>
    </source>
</evidence>
<dbReference type="EMBL" id="CP063078">
    <property type="protein sequence ID" value="QOQ88196.1"/>
    <property type="molecule type" value="Genomic_DNA"/>
</dbReference>
<keyword evidence="2" id="KW-1185">Reference proteome</keyword>
<name>A0A7M1LK68_9BACT</name>
<dbReference type="Proteomes" id="UP000594749">
    <property type="component" value="Chromosome"/>
</dbReference>
<organism evidence="1 2">
    <name type="scientific">Campylobacter corcagiensis</name>
    <dbReference type="NCBI Taxonomy" id="1448857"/>
    <lineage>
        <taxon>Bacteria</taxon>
        <taxon>Pseudomonadati</taxon>
        <taxon>Campylobacterota</taxon>
        <taxon>Epsilonproteobacteria</taxon>
        <taxon>Campylobacterales</taxon>
        <taxon>Campylobacteraceae</taxon>
        <taxon>Campylobacter</taxon>
    </lineage>
</organism>
<dbReference type="OrthoDB" id="5362327at2"/>
<evidence type="ECO:0000313" key="2">
    <source>
        <dbReference type="Proteomes" id="UP000594749"/>
    </source>
</evidence>
<dbReference type="PROSITE" id="PS51257">
    <property type="entry name" value="PROKAR_LIPOPROTEIN"/>
    <property type="match status" value="1"/>
</dbReference>
<proteinExistence type="predicted"/>
<dbReference type="AlphaFoldDB" id="A0A7M1LK68"/>
<accession>A0A7M1LK68</accession>
<sequence length="73" mass="8337">MKVYLILVISFILTGCASKEKVIYKDILIPTKCDAKMPLKPANNGDFESHKAKMIYYMECENTLKFCLGIKDD</sequence>
<gene>
    <name evidence="1" type="ORF">IMC76_08670</name>
</gene>
<reference evidence="1 2" key="1">
    <citation type="submission" date="2020-10" db="EMBL/GenBank/DDBJ databases">
        <title>Campylobacter and Helicobacter PacBio genomes.</title>
        <authorList>
            <person name="Lane C."/>
        </authorList>
    </citation>
    <scope>NUCLEOTIDE SEQUENCE [LARGE SCALE GENOMIC DNA]</scope>
    <source>
        <strain evidence="1 2">2016D-0077</strain>
    </source>
</reference>
<evidence type="ECO:0008006" key="3">
    <source>
        <dbReference type="Google" id="ProtNLM"/>
    </source>
</evidence>
<protein>
    <recommendedName>
        <fullName evidence="3">Lipoprotein</fullName>
    </recommendedName>
</protein>